<comment type="catalytic activity">
    <reaction evidence="12">
        <text>a 2'-deoxyribonucleoside 5'-diphosphate + [thioredoxin]-disulfide + H2O = a ribonucleoside 5'-diphosphate + [thioredoxin]-dithiol</text>
        <dbReference type="Rhea" id="RHEA:23252"/>
        <dbReference type="Rhea" id="RHEA-COMP:10698"/>
        <dbReference type="Rhea" id="RHEA-COMP:10700"/>
        <dbReference type="ChEBI" id="CHEBI:15377"/>
        <dbReference type="ChEBI" id="CHEBI:29950"/>
        <dbReference type="ChEBI" id="CHEBI:50058"/>
        <dbReference type="ChEBI" id="CHEBI:57930"/>
        <dbReference type="ChEBI" id="CHEBI:73316"/>
        <dbReference type="EC" id="1.17.4.1"/>
    </reaction>
</comment>
<gene>
    <name evidence="14" type="ORF">LCGC14_2234280</name>
</gene>
<dbReference type="PANTHER" id="PTHR43371">
    <property type="entry name" value="VITAMIN B12-DEPENDENT RIBONUCLEOTIDE REDUCTASE"/>
    <property type="match status" value="1"/>
</dbReference>
<keyword evidence="6" id="KW-0237">DNA synthesis</keyword>
<keyword evidence="7" id="KW-0547">Nucleotide-binding</keyword>
<evidence type="ECO:0000256" key="1">
    <source>
        <dbReference type="ARBA" id="ARBA00001922"/>
    </source>
</evidence>
<dbReference type="InterPro" id="IPR050862">
    <property type="entry name" value="RdRp_reductase_class-2"/>
</dbReference>
<keyword evidence="5" id="KW-0846">Cobalamin</keyword>
<evidence type="ECO:0000256" key="4">
    <source>
        <dbReference type="ARBA" id="ARBA00014409"/>
    </source>
</evidence>
<evidence type="ECO:0000256" key="9">
    <source>
        <dbReference type="ARBA" id="ARBA00023285"/>
    </source>
</evidence>
<evidence type="ECO:0000313" key="14">
    <source>
        <dbReference type="EMBL" id="KKL57550.1"/>
    </source>
</evidence>
<evidence type="ECO:0000256" key="10">
    <source>
        <dbReference type="ARBA" id="ARBA00025437"/>
    </source>
</evidence>
<feature type="domain" description="TSCPD" evidence="13">
    <location>
        <begin position="55"/>
        <end position="155"/>
    </location>
</feature>
<proteinExistence type="inferred from homology"/>
<evidence type="ECO:0000256" key="3">
    <source>
        <dbReference type="ARBA" id="ARBA00012274"/>
    </source>
</evidence>
<dbReference type="PANTHER" id="PTHR43371:SF1">
    <property type="entry name" value="RIBONUCLEOSIDE-DIPHOSPHATE REDUCTASE"/>
    <property type="match status" value="1"/>
</dbReference>
<dbReference type="GO" id="GO:0004748">
    <property type="term" value="F:ribonucleoside-diphosphate reductase activity, thioredoxin disulfide as acceptor"/>
    <property type="evidence" value="ECO:0007669"/>
    <property type="project" value="UniProtKB-EC"/>
</dbReference>
<dbReference type="AlphaFoldDB" id="A0A0F9FJU8"/>
<comment type="similarity">
    <text evidence="2">Belongs to the ribonucleoside diphosphate reductase class-2 family.</text>
</comment>
<dbReference type="EC" id="1.17.4.1" evidence="3"/>
<reference evidence="14" key="1">
    <citation type="journal article" date="2015" name="Nature">
        <title>Complex archaea that bridge the gap between prokaryotes and eukaryotes.</title>
        <authorList>
            <person name="Spang A."/>
            <person name="Saw J.H."/>
            <person name="Jorgensen S.L."/>
            <person name="Zaremba-Niedzwiedzka K."/>
            <person name="Martijn J."/>
            <person name="Lind A.E."/>
            <person name="van Eijk R."/>
            <person name="Schleper C."/>
            <person name="Guy L."/>
            <person name="Ettema T.J."/>
        </authorList>
    </citation>
    <scope>NUCLEOTIDE SEQUENCE</scope>
</reference>
<evidence type="ECO:0000259" key="13">
    <source>
        <dbReference type="Pfam" id="PF12637"/>
    </source>
</evidence>
<organism evidence="14">
    <name type="scientific">marine sediment metagenome</name>
    <dbReference type="NCBI Taxonomy" id="412755"/>
    <lineage>
        <taxon>unclassified sequences</taxon>
        <taxon>metagenomes</taxon>
        <taxon>ecological metagenomes</taxon>
    </lineage>
</organism>
<keyword evidence="9" id="KW-0170">Cobalt</keyword>
<dbReference type="InterPro" id="IPR024434">
    <property type="entry name" value="TSCPD_dom"/>
</dbReference>
<accession>A0A0F9FJU8</accession>
<dbReference type="GO" id="GO:0071897">
    <property type="term" value="P:DNA biosynthetic process"/>
    <property type="evidence" value="ECO:0007669"/>
    <property type="project" value="UniProtKB-KW"/>
</dbReference>
<evidence type="ECO:0000256" key="8">
    <source>
        <dbReference type="ARBA" id="ARBA00023002"/>
    </source>
</evidence>
<keyword evidence="8" id="KW-0560">Oxidoreductase</keyword>
<evidence type="ECO:0000256" key="7">
    <source>
        <dbReference type="ARBA" id="ARBA00022741"/>
    </source>
</evidence>
<dbReference type="GO" id="GO:0031419">
    <property type="term" value="F:cobalamin binding"/>
    <property type="evidence" value="ECO:0007669"/>
    <property type="project" value="UniProtKB-KW"/>
</dbReference>
<comment type="function">
    <text evidence="10">Catalyzes the reduction of ribonucleotides to deoxyribonucleotides. May function to provide a pool of deoxyribonucleotide precursors for DNA repair during oxygen limitation and/or for immediate growth after restoration of oxygen.</text>
</comment>
<dbReference type="GO" id="GO:0000166">
    <property type="term" value="F:nucleotide binding"/>
    <property type="evidence" value="ECO:0007669"/>
    <property type="project" value="UniProtKB-KW"/>
</dbReference>
<protein>
    <recommendedName>
        <fullName evidence="4">Vitamin B12-dependent ribonucleotide reductase</fullName>
        <ecNumber evidence="3">1.17.4.1</ecNumber>
    </recommendedName>
    <alternativeName>
        <fullName evidence="11">Ribonucleoside-diphosphate reductase NrdJ</fullName>
    </alternativeName>
</protein>
<dbReference type="EMBL" id="LAZR01030127">
    <property type="protein sequence ID" value="KKL57550.1"/>
    <property type="molecule type" value="Genomic_DNA"/>
</dbReference>
<evidence type="ECO:0000256" key="12">
    <source>
        <dbReference type="ARBA" id="ARBA00047754"/>
    </source>
</evidence>
<sequence>MAIYRDQSKSTQVLNAGKDSRVDKLAQAIMHHPELATPGSTIRIVDPEKGAVAVRPVSLSGYTERVETGIGALYITVNEREGRPFEVFAQVGRAGSEVSAFTEGLARLTSLALRSGVPPQEVATQLIGIGGSHTNGFGNNKVLSIPDALGKVLAHVLHNEPRGDSAIGTDICPSCHQATLIHEEGCAHCVCGYSDC</sequence>
<comment type="caution">
    <text evidence="14">The sequence shown here is derived from an EMBL/GenBank/DDBJ whole genome shotgun (WGS) entry which is preliminary data.</text>
</comment>
<evidence type="ECO:0000256" key="6">
    <source>
        <dbReference type="ARBA" id="ARBA00022634"/>
    </source>
</evidence>
<comment type="cofactor">
    <cofactor evidence="1">
        <name>adenosylcob(III)alamin</name>
        <dbReference type="ChEBI" id="CHEBI:18408"/>
    </cofactor>
</comment>
<evidence type="ECO:0000256" key="2">
    <source>
        <dbReference type="ARBA" id="ARBA00007405"/>
    </source>
</evidence>
<dbReference type="Pfam" id="PF12637">
    <property type="entry name" value="TSCPD"/>
    <property type="match status" value="1"/>
</dbReference>
<evidence type="ECO:0000256" key="11">
    <source>
        <dbReference type="ARBA" id="ARBA00033050"/>
    </source>
</evidence>
<name>A0A0F9FJU8_9ZZZZ</name>
<evidence type="ECO:0000256" key="5">
    <source>
        <dbReference type="ARBA" id="ARBA00022628"/>
    </source>
</evidence>